<organism evidence="1">
    <name type="scientific">Anguilla anguilla</name>
    <name type="common">European freshwater eel</name>
    <name type="synonym">Muraena anguilla</name>
    <dbReference type="NCBI Taxonomy" id="7936"/>
    <lineage>
        <taxon>Eukaryota</taxon>
        <taxon>Metazoa</taxon>
        <taxon>Chordata</taxon>
        <taxon>Craniata</taxon>
        <taxon>Vertebrata</taxon>
        <taxon>Euteleostomi</taxon>
        <taxon>Actinopterygii</taxon>
        <taxon>Neopterygii</taxon>
        <taxon>Teleostei</taxon>
        <taxon>Anguilliformes</taxon>
        <taxon>Anguillidae</taxon>
        <taxon>Anguilla</taxon>
    </lineage>
</organism>
<evidence type="ECO:0000313" key="1">
    <source>
        <dbReference type="EMBL" id="JAH59006.1"/>
    </source>
</evidence>
<reference evidence="1" key="2">
    <citation type="journal article" date="2015" name="Fish Shellfish Immunol.">
        <title>Early steps in the European eel (Anguilla anguilla)-Vibrio vulnificus interaction in the gills: Role of the RtxA13 toxin.</title>
        <authorList>
            <person name="Callol A."/>
            <person name="Pajuelo D."/>
            <person name="Ebbesson L."/>
            <person name="Teles M."/>
            <person name="MacKenzie S."/>
            <person name="Amaro C."/>
        </authorList>
    </citation>
    <scope>NUCLEOTIDE SEQUENCE</scope>
</reference>
<proteinExistence type="predicted"/>
<dbReference type="AlphaFoldDB" id="A0A0E9TZP5"/>
<accession>A0A0E9TZP5</accession>
<sequence>MQMFRRHLVLLGNNRGNLQSLKLKYTDI</sequence>
<protein>
    <submittedName>
        <fullName evidence="1">Uncharacterized protein</fullName>
    </submittedName>
</protein>
<name>A0A0E9TZP5_ANGAN</name>
<dbReference type="EMBL" id="GBXM01049571">
    <property type="protein sequence ID" value="JAH59006.1"/>
    <property type="molecule type" value="Transcribed_RNA"/>
</dbReference>
<reference evidence="1" key="1">
    <citation type="submission" date="2014-11" db="EMBL/GenBank/DDBJ databases">
        <authorList>
            <person name="Amaro Gonzalez C."/>
        </authorList>
    </citation>
    <scope>NUCLEOTIDE SEQUENCE</scope>
</reference>